<name>A0A1V9X948_9ACAR</name>
<dbReference type="InterPro" id="IPR027417">
    <property type="entry name" value="P-loop_NTPase"/>
</dbReference>
<dbReference type="GO" id="GO:0004674">
    <property type="term" value="F:protein serine/threonine kinase activity"/>
    <property type="evidence" value="ECO:0007669"/>
    <property type="project" value="TreeGrafter"/>
</dbReference>
<evidence type="ECO:0000256" key="7">
    <source>
        <dbReference type="PROSITE-ProRule" id="PRU00782"/>
    </source>
</evidence>
<dbReference type="Gene3D" id="1.20.120.720">
    <property type="entry name" value="Myosin VI head, motor domain, U50 subdomain"/>
    <property type="match status" value="1"/>
</dbReference>
<accession>A0A1V9X948</accession>
<dbReference type="GO" id="GO:0016459">
    <property type="term" value="C:myosin complex"/>
    <property type="evidence" value="ECO:0007669"/>
    <property type="project" value="UniProtKB-KW"/>
</dbReference>
<feature type="signal peptide" evidence="8">
    <location>
        <begin position="1"/>
        <end position="21"/>
    </location>
</feature>
<organism evidence="10 11">
    <name type="scientific">Tropilaelaps mercedesae</name>
    <dbReference type="NCBI Taxonomy" id="418985"/>
    <lineage>
        <taxon>Eukaryota</taxon>
        <taxon>Metazoa</taxon>
        <taxon>Ecdysozoa</taxon>
        <taxon>Arthropoda</taxon>
        <taxon>Chelicerata</taxon>
        <taxon>Arachnida</taxon>
        <taxon>Acari</taxon>
        <taxon>Parasitiformes</taxon>
        <taxon>Mesostigmata</taxon>
        <taxon>Gamasina</taxon>
        <taxon>Dermanyssoidea</taxon>
        <taxon>Laelapidae</taxon>
        <taxon>Tropilaelaps</taxon>
    </lineage>
</organism>
<evidence type="ECO:0000256" key="2">
    <source>
        <dbReference type="ARBA" id="ARBA00004316"/>
    </source>
</evidence>
<keyword evidence="7" id="KW-0518">Myosin</keyword>
<dbReference type="GO" id="GO:0003779">
    <property type="term" value="F:actin binding"/>
    <property type="evidence" value="ECO:0007669"/>
    <property type="project" value="UniProtKB-KW"/>
</dbReference>
<dbReference type="EMBL" id="MNPL01018637">
    <property type="protein sequence ID" value="OQR70067.1"/>
    <property type="molecule type" value="Genomic_DNA"/>
</dbReference>
<feature type="domain" description="Myosin motor" evidence="9">
    <location>
        <begin position="1"/>
        <end position="275"/>
    </location>
</feature>
<evidence type="ECO:0000256" key="1">
    <source>
        <dbReference type="ARBA" id="ARBA00004245"/>
    </source>
</evidence>
<proteinExistence type="inferred from homology"/>
<evidence type="ECO:0000256" key="8">
    <source>
        <dbReference type="SAM" id="SignalP"/>
    </source>
</evidence>
<dbReference type="STRING" id="418985.A0A1V9X948"/>
<comment type="caution">
    <text evidence="10">The sequence shown here is derived from an EMBL/GenBank/DDBJ whole genome shotgun (WGS) entry which is preliminary data.</text>
</comment>
<dbReference type="PRINTS" id="PR00193">
    <property type="entry name" value="MYOSINHEAVY"/>
</dbReference>
<feature type="non-terminal residue" evidence="10">
    <location>
        <position position="275"/>
    </location>
</feature>
<comment type="similarity">
    <text evidence="7">Belongs to the TRAFAC class myosin-kinesin ATPase superfamily. Myosin family.</text>
</comment>
<dbReference type="OrthoDB" id="6359110at2759"/>
<dbReference type="AlphaFoldDB" id="A0A1V9X948"/>
<evidence type="ECO:0000259" key="9">
    <source>
        <dbReference type="PROSITE" id="PS51456"/>
    </source>
</evidence>
<dbReference type="InParanoid" id="A0A1V9X948"/>
<dbReference type="SMART" id="SM00242">
    <property type="entry name" value="MYSc"/>
    <property type="match status" value="1"/>
</dbReference>
<evidence type="ECO:0000256" key="3">
    <source>
        <dbReference type="ARBA" id="ARBA00022490"/>
    </source>
</evidence>
<dbReference type="GO" id="GO:0000146">
    <property type="term" value="F:microfilament motor activity"/>
    <property type="evidence" value="ECO:0007669"/>
    <property type="project" value="TreeGrafter"/>
</dbReference>
<dbReference type="Pfam" id="PF00063">
    <property type="entry name" value="Myosin_head"/>
    <property type="match status" value="1"/>
</dbReference>
<keyword evidence="11" id="KW-1185">Reference proteome</keyword>
<evidence type="ECO:0000313" key="10">
    <source>
        <dbReference type="EMBL" id="OQR70067.1"/>
    </source>
</evidence>
<comment type="subcellular location">
    <subcellularLocation>
        <location evidence="2">Cell projection</location>
    </subcellularLocation>
    <subcellularLocation>
        <location evidence="1">Cytoplasm</location>
        <location evidence="1">Cytoskeleton</location>
    </subcellularLocation>
</comment>
<dbReference type="Gene3D" id="1.20.58.530">
    <property type="match status" value="1"/>
</dbReference>
<dbReference type="SUPFAM" id="SSF52540">
    <property type="entry name" value="P-loop containing nucleoside triphosphate hydrolases"/>
    <property type="match status" value="1"/>
</dbReference>
<evidence type="ECO:0000313" key="11">
    <source>
        <dbReference type="Proteomes" id="UP000192247"/>
    </source>
</evidence>
<dbReference type="InterPro" id="IPR052409">
    <property type="entry name" value="Myosin-III_kinase_activity"/>
</dbReference>
<feature type="chain" id="PRO_5013365904" evidence="8">
    <location>
        <begin position="22"/>
        <end position="275"/>
    </location>
</feature>
<dbReference type="Proteomes" id="UP000192247">
    <property type="component" value="Unassembled WGS sequence"/>
</dbReference>
<evidence type="ECO:0000256" key="4">
    <source>
        <dbReference type="ARBA" id="ARBA00022737"/>
    </source>
</evidence>
<dbReference type="GO" id="GO:0030832">
    <property type="term" value="P:regulation of actin filament length"/>
    <property type="evidence" value="ECO:0007669"/>
    <property type="project" value="TreeGrafter"/>
</dbReference>
<dbReference type="GO" id="GO:0042995">
    <property type="term" value="C:cell projection"/>
    <property type="evidence" value="ECO:0007669"/>
    <property type="project" value="UniProtKB-SubCell"/>
</dbReference>
<keyword evidence="3" id="KW-0963">Cytoplasm</keyword>
<reference evidence="10 11" key="1">
    <citation type="journal article" date="2017" name="Gigascience">
        <title>Draft genome of the honey bee ectoparasitic mite, Tropilaelaps mercedesae, is shaped by the parasitic life history.</title>
        <authorList>
            <person name="Dong X."/>
            <person name="Armstrong S.D."/>
            <person name="Xia D."/>
            <person name="Makepeace B.L."/>
            <person name="Darby A.C."/>
            <person name="Kadowaki T."/>
        </authorList>
    </citation>
    <scope>NUCLEOTIDE SEQUENCE [LARGE SCALE GENOMIC DNA]</scope>
    <source>
        <strain evidence="10">Wuxi-XJTLU</strain>
    </source>
</reference>
<dbReference type="GO" id="GO:0005524">
    <property type="term" value="F:ATP binding"/>
    <property type="evidence" value="ECO:0007669"/>
    <property type="project" value="InterPro"/>
</dbReference>
<sequence length="275" mass="31182">MFSFLVWLSPSLLFDSFPAVAKLLGLEPADLLQALSTCSINMRGEVIVRANTVQEAETSRDAMAKALYGRLFDWIVNQINRHLGCKRPRPSESYSDKSIALLDIFGYEDFERNSFEQLCINIANEQIQYYFNKHVFALEQQEYANEGLDLNTVGFNDNRPVLDMFLSRPMGLLALLDEESNFPKATDQSLIEKFHTNIKSVHYLRSKSSRALQFAVLHYAGPVTYDARSFLEKNRNHLPTCIIQLLSRSTLSVLSALFPVSTTFVNTPINVGDPK</sequence>
<keyword evidence="4" id="KW-0677">Repeat</keyword>
<gene>
    <name evidence="10" type="ORF">BIW11_11875</name>
</gene>
<keyword evidence="5" id="KW-0206">Cytoskeleton</keyword>
<keyword evidence="6" id="KW-0966">Cell projection</keyword>
<dbReference type="PANTHER" id="PTHR46256">
    <property type="entry name" value="AGAP011099-PA"/>
    <property type="match status" value="1"/>
</dbReference>
<protein>
    <submittedName>
        <fullName evidence="10">Myosin-IIIb-like</fullName>
    </submittedName>
</protein>
<comment type="caution">
    <text evidence="7">Lacks conserved residue(s) required for the propagation of feature annotation.</text>
</comment>
<evidence type="ECO:0000256" key="5">
    <source>
        <dbReference type="ARBA" id="ARBA00023212"/>
    </source>
</evidence>
<dbReference type="PANTHER" id="PTHR46256:SF3">
    <property type="entry name" value="MYOSIN MOTOR DOMAIN-CONTAINING PROTEIN"/>
    <property type="match status" value="1"/>
</dbReference>
<dbReference type="InterPro" id="IPR001609">
    <property type="entry name" value="Myosin_head_motor_dom-like"/>
</dbReference>
<dbReference type="PROSITE" id="PS51456">
    <property type="entry name" value="MYOSIN_MOTOR"/>
    <property type="match status" value="1"/>
</dbReference>
<keyword evidence="8" id="KW-0732">Signal</keyword>
<keyword evidence="7" id="KW-0009">Actin-binding</keyword>
<keyword evidence="7" id="KW-0505">Motor protein</keyword>
<evidence type="ECO:0000256" key="6">
    <source>
        <dbReference type="ARBA" id="ARBA00023273"/>
    </source>
</evidence>